<dbReference type="Proteomes" id="UP000485058">
    <property type="component" value="Unassembled WGS sequence"/>
</dbReference>
<accession>A0A6A0AQ71</accession>
<dbReference type="AlphaFoldDB" id="A0A6A0AQ71"/>
<gene>
    <name evidence="1" type="ORF">HaLaN_33197</name>
</gene>
<sequence length="73" mass="8060">MEALVRTRGLIRTRAAGHIADVLFPSRRQGCCSHVHQGQQRLVKGAAVGGGSSSWEQFLERLRLYGAQDRALE</sequence>
<evidence type="ECO:0000313" key="2">
    <source>
        <dbReference type="Proteomes" id="UP000485058"/>
    </source>
</evidence>
<proteinExistence type="predicted"/>
<organism evidence="1 2">
    <name type="scientific">Haematococcus lacustris</name>
    <name type="common">Green alga</name>
    <name type="synonym">Haematococcus pluvialis</name>
    <dbReference type="NCBI Taxonomy" id="44745"/>
    <lineage>
        <taxon>Eukaryota</taxon>
        <taxon>Viridiplantae</taxon>
        <taxon>Chlorophyta</taxon>
        <taxon>core chlorophytes</taxon>
        <taxon>Chlorophyceae</taxon>
        <taxon>CS clade</taxon>
        <taxon>Chlamydomonadales</taxon>
        <taxon>Haematococcaceae</taxon>
        <taxon>Haematococcus</taxon>
    </lineage>
</organism>
<name>A0A6A0AQ71_HAELA</name>
<comment type="caution">
    <text evidence="1">The sequence shown here is derived from an EMBL/GenBank/DDBJ whole genome shotgun (WGS) entry which is preliminary data.</text>
</comment>
<evidence type="ECO:0000313" key="1">
    <source>
        <dbReference type="EMBL" id="GFH33777.1"/>
    </source>
</evidence>
<dbReference type="EMBL" id="BLLF01009620">
    <property type="protein sequence ID" value="GFH33777.1"/>
    <property type="molecule type" value="Genomic_DNA"/>
</dbReference>
<feature type="non-terminal residue" evidence="1">
    <location>
        <position position="73"/>
    </location>
</feature>
<keyword evidence="2" id="KW-1185">Reference proteome</keyword>
<reference evidence="1 2" key="1">
    <citation type="submission" date="2020-02" db="EMBL/GenBank/DDBJ databases">
        <title>Draft genome sequence of Haematococcus lacustris strain NIES-144.</title>
        <authorList>
            <person name="Morimoto D."/>
            <person name="Nakagawa S."/>
            <person name="Yoshida T."/>
            <person name="Sawayama S."/>
        </authorList>
    </citation>
    <scope>NUCLEOTIDE SEQUENCE [LARGE SCALE GENOMIC DNA]</scope>
    <source>
        <strain evidence="1 2">NIES-144</strain>
    </source>
</reference>
<protein>
    <submittedName>
        <fullName evidence="1">Uncharacterized protein</fullName>
    </submittedName>
</protein>